<evidence type="ECO:0000313" key="3">
    <source>
        <dbReference type="Proteomes" id="UP000004828"/>
    </source>
</evidence>
<comment type="caution">
    <text evidence="2">The sequence shown here is derived from an EMBL/GenBank/DDBJ whole genome shotgun (WGS) entry which is preliminary data.</text>
</comment>
<name>C7GBZ2_9FIRM</name>
<feature type="region of interest" description="Disordered" evidence="1">
    <location>
        <begin position="177"/>
        <end position="252"/>
    </location>
</feature>
<proteinExistence type="predicted"/>
<feature type="compositionally biased region" description="Low complexity" evidence="1">
    <location>
        <begin position="177"/>
        <end position="222"/>
    </location>
</feature>
<dbReference type="RefSeq" id="WP_006857520.1">
    <property type="nucleotide sequence ID" value="NZ_GG692725.1"/>
</dbReference>
<sequence>MNKAHIDINWENYPSDETPLNERNLNKMDGSIDIIDDRVITLDTTKATKAEVATLVADVTFEESTGIITITKKNGSKITIDTQMEKIAINFDYNPITQQIILTLIDGTKQYIDLSALITQYEFHDSDTVAFYIDKDGKVSAIVKEGSIEEKHLEPNYLAKIKVEVAKAESSQQAAAKSEINAKASENAAKASETAAKTSETNAKASETAAAKSATAAAISETNAKPVRHPPVSLQPQPQVKRHLPASPPVPP</sequence>
<evidence type="ECO:0000256" key="1">
    <source>
        <dbReference type="SAM" id="MobiDB-lite"/>
    </source>
</evidence>
<gene>
    <name evidence="2" type="ORF">ROSINTL182_07427</name>
</gene>
<evidence type="ECO:0000313" key="2">
    <source>
        <dbReference type="EMBL" id="EEV00636.1"/>
    </source>
</evidence>
<dbReference type="EMBL" id="ABYJ02000109">
    <property type="protein sequence ID" value="EEV00636.1"/>
    <property type="molecule type" value="Genomic_DNA"/>
</dbReference>
<protein>
    <submittedName>
        <fullName evidence="2">Uncharacterized protein</fullName>
    </submittedName>
</protein>
<reference evidence="2 3" key="1">
    <citation type="submission" date="2009-08" db="EMBL/GenBank/DDBJ databases">
        <authorList>
            <person name="Weinstock G."/>
            <person name="Sodergren E."/>
            <person name="Clifton S."/>
            <person name="Fulton L."/>
            <person name="Fulton B."/>
            <person name="Courtney L."/>
            <person name="Fronick C."/>
            <person name="Harrison M."/>
            <person name="Strong C."/>
            <person name="Farmer C."/>
            <person name="Delahaunty K."/>
            <person name="Markovic C."/>
            <person name="Hall O."/>
            <person name="Minx P."/>
            <person name="Tomlinson C."/>
            <person name="Mitreva M."/>
            <person name="Nelson J."/>
            <person name="Hou S."/>
            <person name="Wollam A."/>
            <person name="Pepin K.H."/>
            <person name="Johnson M."/>
            <person name="Bhonagiri V."/>
            <person name="Nash W.E."/>
            <person name="Warren W."/>
            <person name="Chinwalla A."/>
            <person name="Mardis E.R."/>
            <person name="Wilson R.K."/>
        </authorList>
    </citation>
    <scope>NUCLEOTIDE SEQUENCE [LARGE SCALE GENOMIC DNA]</scope>
    <source>
        <strain evidence="2 3">L1-82</strain>
    </source>
</reference>
<dbReference type="HOGENOM" id="CLU_1102160_0_0_9"/>
<dbReference type="AlphaFoldDB" id="C7GBZ2"/>
<dbReference type="Proteomes" id="UP000004828">
    <property type="component" value="Unassembled WGS sequence"/>
</dbReference>
<organism evidence="2 3">
    <name type="scientific">Roseburia intestinalis L1-82</name>
    <dbReference type="NCBI Taxonomy" id="536231"/>
    <lineage>
        <taxon>Bacteria</taxon>
        <taxon>Bacillati</taxon>
        <taxon>Bacillota</taxon>
        <taxon>Clostridia</taxon>
        <taxon>Lachnospirales</taxon>
        <taxon>Lachnospiraceae</taxon>
        <taxon>Roseburia</taxon>
    </lineage>
</organism>
<accession>C7GBZ2</accession>